<dbReference type="AlphaFoldDB" id="A0A1V6PFP8"/>
<dbReference type="Proteomes" id="UP000191522">
    <property type="component" value="Unassembled WGS sequence"/>
</dbReference>
<dbReference type="OMA" id="QIMDNHP"/>
<feature type="coiled-coil region" evidence="1">
    <location>
        <begin position="366"/>
        <end position="397"/>
    </location>
</feature>
<keyword evidence="1" id="KW-0175">Coiled coil</keyword>
<evidence type="ECO:0000256" key="1">
    <source>
        <dbReference type="SAM" id="Coils"/>
    </source>
</evidence>
<organism evidence="2 3">
    <name type="scientific">Penicillium decumbens</name>
    <dbReference type="NCBI Taxonomy" id="69771"/>
    <lineage>
        <taxon>Eukaryota</taxon>
        <taxon>Fungi</taxon>
        <taxon>Dikarya</taxon>
        <taxon>Ascomycota</taxon>
        <taxon>Pezizomycotina</taxon>
        <taxon>Eurotiomycetes</taxon>
        <taxon>Eurotiomycetidae</taxon>
        <taxon>Eurotiales</taxon>
        <taxon>Aspergillaceae</taxon>
        <taxon>Penicillium</taxon>
    </lineage>
</organism>
<dbReference type="EMBL" id="MDYL01000007">
    <property type="protein sequence ID" value="OQD75306.1"/>
    <property type="molecule type" value="Genomic_DNA"/>
</dbReference>
<evidence type="ECO:0000313" key="3">
    <source>
        <dbReference type="Proteomes" id="UP000191522"/>
    </source>
</evidence>
<name>A0A1V6PFP8_PENDC</name>
<dbReference type="OrthoDB" id="3883941at2759"/>
<proteinExistence type="predicted"/>
<accession>A0A1V6PFP8</accession>
<keyword evidence="3" id="KW-1185">Reference proteome</keyword>
<gene>
    <name evidence="2" type="ORF">PENDEC_c007G04505</name>
</gene>
<dbReference type="STRING" id="69771.A0A1V6PFP8"/>
<reference evidence="3" key="1">
    <citation type="journal article" date="2017" name="Nat. Microbiol.">
        <title>Global analysis of biosynthetic gene clusters reveals vast potential of secondary metabolite production in Penicillium species.</title>
        <authorList>
            <person name="Nielsen J.C."/>
            <person name="Grijseels S."/>
            <person name="Prigent S."/>
            <person name="Ji B."/>
            <person name="Dainat J."/>
            <person name="Nielsen K.F."/>
            <person name="Frisvad J.C."/>
            <person name="Workman M."/>
            <person name="Nielsen J."/>
        </authorList>
    </citation>
    <scope>NUCLEOTIDE SEQUENCE [LARGE SCALE GENOMIC DNA]</scope>
    <source>
        <strain evidence="3">IBT 11843</strain>
    </source>
</reference>
<protein>
    <submittedName>
        <fullName evidence="2">Uncharacterized protein</fullName>
    </submittedName>
</protein>
<evidence type="ECO:0000313" key="2">
    <source>
        <dbReference type="EMBL" id="OQD75306.1"/>
    </source>
</evidence>
<comment type="caution">
    <text evidence="2">The sequence shown here is derived from an EMBL/GenBank/DDBJ whole genome shotgun (WGS) entry which is preliminary data.</text>
</comment>
<sequence length="399" mass="44463">MLGRTSGPAARTARQQLQSKARLVNSRFQSTASHAASNGGNPALIGGIAGGAVAFLSGYIWYRFSGAKTLVDTSKQTQAYFDQAKQTIAQKAPEPNEAFRWLRDTVKSYAIFIPGARGYVDTTFDDLEKIRNDHGTEFDQIVTDAYNELHDITQKEGVNTASASKALQILVKHSKRLFSLAGDAAENILDNHPQLKEKLGGSYDQLKQMGDAYGPQAKEEVDKTWQQISDIVQRGVSPDSADEIKKLIQDKKDKLQKFGDEAWQKSLEESQQYLDKNPKVKQLVEDNADTLKKGNFKELWGLVKESAESGKTEDVEKYVKDKVDQAKNTDLNDLNKWLDMVPGGSNILPQLQSLQTIAQKKGSEAENVLKETLEELQDVLKKRKEQVEKLAEEGKQESK</sequence>